<evidence type="ECO:0000313" key="1">
    <source>
        <dbReference type="EMBL" id="EEX72115.1"/>
    </source>
</evidence>
<dbReference type="HOGENOM" id="CLU_2956869_0_0_10"/>
<protein>
    <submittedName>
        <fullName evidence="1">Uncharacterized protein</fullName>
    </submittedName>
</protein>
<organism evidence="1 2">
    <name type="scientific">Alloprevotella tannerae ATCC 51259</name>
    <dbReference type="NCBI Taxonomy" id="626522"/>
    <lineage>
        <taxon>Bacteria</taxon>
        <taxon>Pseudomonadati</taxon>
        <taxon>Bacteroidota</taxon>
        <taxon>Bacteroidia</taxon>
        <taxon>Bacteroidales</taxon>
        <taxon>Prevotellaceae</taxon>
        <taxon>Alloprevotella</taxon>
    </lineage>
</organism>
<accession>C9LFL2</accession>
<dbReference type="AlphaFoldDB" id="C9LFL2"/>
<gene>
    <name evidence="1" type="ORF">GCWU000325_00995</name>
</gene>
<evidence type="ECO:0000313" key="2">
    <source>
        <dbReference type="Proteomes" id="UP000003460"/>
    </source>
</evidence>
<comment type="caution">
    <text evidence="1">The sequence shown here is derived from an EMBL/GenBank/DDBJ whole genome shotgun (WGS) entry which is preliminary data.</text>
</comment>
<name>C9LFL2_9BACT</name>
<proteinExistence type="predicted"/>
<reference evidence="1" key="1">
    <citation type="submission" date="2009-09" db="EMBL/GenBank/DDBJ databases">
        <authorList>
            <person name="Weinstock G."/>
            <person name="Sodergren E."/>
            <person name="Clifton S."/>
            <person name="Fulton L."/>
            <person name="Fulton B."/>
            <person name="Courtney L."/>
            <person name="Fronick C."/>
            <person name="Harrison M."/>
            <person name="Strong C."/>
            <person name="Farmer C."/>
            <person name="Delahaunty K."/>
            <person name="Markovic C."/>
            <person name="Hall O."/>
            <person name="Minx P."/>
            <person name="Tomlinson C."/>
            <person name="Mitreva M."/>
            <person name="Nelson J."/>
            <person name="Hou S."/>
            <person name="Wollam A."/>
            <person name="Pepin K.H."/>
            <person name="Johnson M."/>
            <person name="Bhonagiri V."/>
            <person name="Nash W.E."/>
            <person name="Warren W."/>
            <person name="Chinwalla A."/>
            <person name="Mardis E.R."/>
            <person name="Wilson R.K."/>
        </authorList>
    </citation>
    <scope>NUCLEOTIDE SEQUENCE [LARGE SCALE GENOMIC DNA]</scope>
    <source>
        <strain evidence="1">ATCC 51259</strain>
    </source>
</reference>
<dbReference type="Proteomes" id="UP000003460">
    <property type="component" value="Unassembled WGS sequence"/>
</dbReference>
<dbReference type="EMBL" id="ACIJ02000017">
    <property type="protein sequence ID" value="EEX72115.1"/>
    <property type="molecule type" value="Genomic_DNA"/>
</dbReference>
<sequence>MEKARSEKIAFSLLVGGFTERHRGRYAPRRQRPKSAEIAAKRPKQGQRAIILCASRASL</sequence>
<keyword evidence="2" id="KW-1185">Reference proteome</keyword>